<evidence type="ECO:0000259" key="3">
    <source>
        <dbReference type="PROSITE" id="PS51866"/>
    </source>
</evidence>
<reference evidence="4 5" key="1">
    <citation type="submission" date="2018-12" db="EMBL/GenBank/DDBJ databases">
        <authorList>
            <consortium name="Pathogen Informatics"/>
        </authorList>
    </citation>
    <scope>NUCLEOTIDE SEQUENCE [LARGE SCALE GENOMIC DNA]</scope>
    <source>
        <strain evidence="4 5">NCTC12967</strain>
    </source>
</reference>
<keyword evidence="5" id="KW-1185">Reference proteome</keyword>
<dbReference type="PROSITE" id="PS51866">
    <property type="entry name" value="MOP"/>
    <property type="match status" value="1"/>
</dbReference>
<dbReference type="AlphaFoldDB" id="A0A3S4Y6V0"/>
<organism evidence="4 5">
    <name type="scientific">Arachnia propionica</name>
    <dbReference type="NCBI Taxonomy" id="1750"/>
    <lineage>
        <taxon>Bacteria</taxon>
        <taxon>Bacillati</taxon>
        <taxon>Actinomycetota</taxon>
        <taxon>Actinomycetes</taxon>
        <taxon>Propionibacteriales</taxon>
        <taxon>Propionibacteriaceae</taxon>
        <taxon>Arachnia</taxon>
    </lineage>
</organism>
<proteinExistence type="predicted"/>
<sequence length="75" mass="7746">MKGKPVRISARNQFRGTVVSIEQGAVNGIVQIEVAPGLILSSSITNEAIRDLGLEVGGEAVALIKASSVMVGVQD</sequence>
<name>A0A3S4Y6V0_9ACTN</name>
<dbReference type="Proteomes" id="UP000273044">
    <property type="component" value="Chromosome"/>
</dbReference>
<dbReference type="SUPFAM" id="SSF50331">
    <property type="entry name" value="MOP-like"/>
    <property type="match status" value="1"/>
</dbReference>
<dbReference type="NCBIfam" id="TIGR00638">
    <property type="entry name" value="Mop"/>
    <property type="match status" value="1"/>
</dbReference>
<evidence type="ECO:0000256" key="1">
    <source>
        <dbReference type="ARBA" id="ARBA00022505"/>
    </source>
</evidence>
<dbReference type="Gene3D" id="2.40.50.100">
    <property type="match status" value="1"/>
</dbReference>
<protein>
    <submittedName>
        <fullName evidence="4">Molybdenum-pterin-binding protein II</fullName>
    </submittedName>
</protein>
<gene>
    <name evidence="4" type="primary">mopII_2</name>
    <name evidence="4" type="ORF">NCTC12967_01309</name>
</gene>
<evidence type="ECO:0000313" key="5">
    <source>
        <dbReference type="Proteomes" id="UP000273044"/>
    </source>
</evidence>
<dbReference type="EMBL" id="LR134406">
    <property type="protein sequence ID" value="VEH70026.1"/>
    <property type="molecule type" value="Genomic_DNA"/>
</dbReference>
<dbReference type="Pfam" id="PF03459">
    <property type="entry name" value="TOBE"/>
    <property type="match status" value="1"/>
</dbReference>
<dbReference type="GO" id="GO:0015689">
    <property type="term" value="P:molybdate ion transport"/>
    <property type="evidence" value="ECO:0007669"/>
    <property type="project" value="InterPro"/>
</dbReference>
<dbReference type="InterPro" id="IPR008995">
    <property type="entry name" value="Mo/tungstate-bd_C_term_dom"/>
</dbReference>
<evidence type="ECO:0000313" key="4">
    <source>
        <dbReference type="EMBL" id="VEH70026.1"/>
    </source>
</evidence>
<feature type="domain" description="Mop" evidence="3">
    <location>
        <begin position="7"/>
        <end position="73"/>
    </location>
</feature>
<keyword evidence="1 2" id="KW-0500">Molybdenum</keyword>
<dbReference type="InterPro" id="IPR004606">
    <property type="entry name" value="Mop_domain"/>
</dbReference>
<dbReference type="InterPro" id="IPR005116">
    <property type="entry name" value="Transp-assoc_OB_typ1"/>
</dbReference>
<accession>A0A3S4Y6V0</accession>
<evidence type="ECO:0000256" key="2">
    <source>
        <dbReference type="PROSITE-ProRule" id="PRU01213"/>
    </source>
</evidence>